<feature type="compositionally biased region" description="Acidic residues" evidence="6">
    <location>
        <begin position="600"/>
        <end position="611"/>
    </location>
</feature>
<dbReference type="WormBase" id="SRAE_X000059800">
    <property type="protein sequence ID" value="SRP08715"/>
    <property type="gene ID" value="WBGene00266157"/>
</dbReference>
<feature type="domain" description="NHR" evidence="8">
    <location>
        <begin position="262"/>
        <end position="417"/>
    </location>
</feature>
<dbReference type="InterPro" id="IPR043136">
    <property type="entry name" value="B30.2/SPRY_sf"/>
</dbReference>
<dbReference type="FunFam" id="2.60.120.920:FF:000005">
    <property type="entry name" value="Putative E3 ubiquitin-protein ligase NEURL1B"/>
    <property type="match status" value="1"/>
</dbReference>
<dbReference type="RefSeq" id="XP_024510467.1">
    <property type="nucleotide sequence ID" value="XM_024644961.1"/>
</dbReference>
<dbReference type="WBParaSite" id="SRAE_X000059800.1">
    <property type="protein sequence ID" value="SRAE_X000059800.1"/>
    <property type="gene ID" value="WBGene00266157"/>
</dbReference>
<dbReference type="OrthoDB" id="6078042at2759"/>
<dbReference type="OMA" id="SHDNANF"/>
<evidence type="ECO:0000259" key="8">
    <source>
        <dbReference type="PROSITE" id="PS51065"/>
    </source>
</evidence>
<dbReference type="Pfam" id="PF13920">
    <property type="entry name" value="zf-C3HC4_3"/>
    <property type="match status" value="1"/>
</dbReference>
<dbReference type="PANTHER" id="PTHR12429:SF6">
    <property type="entry name" value="PROTEIN NEURALIZED"/>
    <property type="match status" value="1"/>
</dbReference>
<keyword evidence="1" id="KW-0479">Metal-binding</keyword>
<dbReference type="STRING" id="34506.A0A090LNF8"/>
<keyword evidence="10" id="KW-1185">Reference proteome</keyword>
<dbReference type="GeneID" id="36383651"/>
<evidence type="ECO:0000313" key="9">
    <source>
        <dbReference type="EMBL" id="CEF71271.1"/>
    </source>
</evidence>
<name>A0A090LNF8_STRRB</name>
<feature type="compositionally biased region" description="Low complexity" evidence="6">
    <location>
        <begin position="473"/>
        <end position="494"/>
    </location>
</feature>
<reference evidence="9 10" key="1">
    <citation type="submission" date="2014-09" db="EMBL/GenBank/DDBJ databases">
        <authorList>
            <person name="Martin A.A."/>
        </authorList>
    </citation>
    <scope>NUCLEOTIDE SEQUENCE</scope>
    <source>
        <strain evidence="10">ED321</strain>
        <strain evidence="9">ED321 Heterogonic</strain>
    </source>
</reference>
<evidence type="ECO:0000256" key="5">
    <source>
        <dbReference type="PROSITE-ProRule" id="PRU00175"/>
    </source>
</evidence>
<dbReference type="Gene3D" id="2.60.120.920">
    <property type="match status" value="2"/>
</dbReference>
<gene>
    <name evidence="9 11 12" type="ORF">SRAE_X000059800</name>
</gene>
<evidence type="ECO:0000313" key="10">
    <source>
        <dbReference type="Proteomes" id="UP000035682"/>
    </source>
</evidence>
<dbReference type="Pfam" id="PF07177">
    <property type="entry name" value="Neuralized"/>
    <property type="match status" value="2"/>
</dbReference>
<proteinExistence type="predicted"/>
<dbReference type="GO" id="GO:0061630">
    <property type="term" value="F:ubiquitin protein ligase activity"/>
    <property type="evidence" value="ECO:0007669"/>
    <property type="project" value="TreeGrafter"/>
</dbReference>
<keyword evidence="4" id="KW-0862">Zinc</keyword>
<feature type="domain" description="RING-type" evidence="7">
    <location>
        <begin position="624"/>
        <end position="663"/>
    </location>
</feature>
<dbReference type="eggNOG" id="KOG4625">
    <property type="taxonomic scope" value="Eukaryota"/>
</dbReference>
<dbReference type="PROSITE" id="PS50089">
    <property type="entry name" value="ZF_RING_2"/>
    <property type="match status" value="1"/>
</dbReference>
<evidence type="ECO:0000313" key="12">
    <source>
        <dbReference type="WormBase" id="SRAE_X000059800"/>
    </source>
</evidence>
<dbReference type="CTD" id="36383651"/>
<dbReference type="AlphaFoldDB" id="A0A090LNF8"/>
<dbReference type="InterPro" id="IPR037962">
    <property type="entry name" value="Neuralized"/>
</dbReference>
<dbReference type="SMART" id="SM00588">
    <property type="entry name" value="NEUZ"/>
    <property type="match status" value="2"/>
</dbReference>
<evidence type="ECO:0000256" key="6">
    <source>
        <dbReference type="SAM" id="MobiDB-lite"/>
    </source>
</evidence>
<evidence type="ECO:0000259" key="7">
    <source>
        <dbReference type="PROSITE" id="PS50089"/>
    </source>
</evidence>
<protein>
    <submittedName>
        <fullName evidence="9">Protein neuralized</fullName>
    </submittedName>
</protein>
<feature type="region of interest" description="Disordered" evidence="6">
    <location>
        <begin position="458"/>
        <end position="507"/>
    </location>
</feature>
<dbReference type="PROSITE" id="PS51065">
    <property type="entry name" value="NHR"/>
    <property type="match status" value="2"/>
</dbReference>
<evidence type="ECO:0000256" key="2">
    <source>
        <dbReference type="ARBA" id="ARBA00022737"/>
    </source>
</evidence>
<organism evidence="9">
    <name type="scientific">Strongyloides ratti</name>
    <name type="common">Parasitic roundworm</name>
    <dbReference type="NCBI Taxonomy" id="34506"/>
    <lineage>
        <taxon>Eukaryota</taxon>
        <taxon>Metazoa</taxon>
        <taxon>Ecdysozoa</taxon>
        <taxon>Nematoda</taxon>
        <taxon>Chromadorea</taxon>
        <taxon>Rhabditida</taxon>
        <taxon>Tylenchina</taxon>
        <taxon>Panagrolaimomorpha</taxon>
        <taxon>Strongyloidoidea</taxon>
        <taxon>Strongyloididae</taxon>
        <taxon>Strongyloides</taxon>
    </lineage>
</organism>
<keyword evidence="3 5" id="KW-0863">Zinc-finger</keyword>
<evidence type="ECO:0000256" key="3">
    <source>
        <dbReference type="ARBA" id="ARBA00022771"/>
    </source>
</evidence>
<evidence type="ECO:0000313" key="11">
    <source>
        <dbReference type="WBParaSite" id="SRAE_X000059800.1"/>
    </source>
</evidence>
<dbReference type="Gene3D" id="3.30.40.10">
    <property type="entry name" value="Zinc/RING finger domain, C3HC4 (zinc finger)"/>
    <property type="match status" value="1"/>
</dbReference>
<dbReference type="Proteomes" id="UP000035682">
    <property type="component" value="Unplaced"/>
</dbReference>
<evidence type="ECO:0000256" key="4">
    <source>
        <dbReference type="ARBA" id="ARBA00022833"/>
    </source>
</evidence>
<reference evidence="11" key="2">
    <citation type="submission" date="2020-12" db="UniProtKB">
        <authorList>
            <consortium name="WormBaseParasite"/>
        </authorList>
    </citation>
    <scope>IDENTIFICATION</scope>
</reference>
<dbReference type="EMBL" id="LN609530">
    <property type="protein sequence ID" value="CEF71271.1"/>
    <property type="molecule type" value="Genomic_DNA"/>
</dbReference>
<feature type="domain" description="NHR" evidence="8">
    <location>
        <begin position="43"/>
        <end position="199"/>
    </location>
</feature>
<sequence length="674" mass="76979">MHYHTLQRNFKGMGLGQSNIINPDVYLLNEFVNRGTPINPKIQLKFHTVRGSNLELSHDNRVATRHTSYNNGVAFTNRPIDIGEHVVFRIRETTSAWSGVLRLGATVHNPSTEFRHNPVPEFTCPNLTEQDGYWAKSIPSRLCRPNTVFHVICNENHEIIYGINFQDYSTFFKFPPDATRLWLMIDIYGETTSIEFLINADAQELRRTLQNRSDSSSEDIISDSPSESNMIEFRNETPDNVTQSRIDYNYGSEYIAQLNNDDQRFHSTIGVNVLLSNNGQVVTYDNSGGRNTYVFTCRPIKPNERIKLLIKDIRTTSRGPFIIGVTVKRPDEIDPQELPCNPSLLEDKEEYYQYFEIRSMLANKYDSLSFYYTDSGRLFYCLQDAGDTEVGQILTLPFIYLFMKLDGTITSLRMVGYENVRERSTSLPSISEFNQNEYIHNIEPSEYVRNLLNRMNEGSPRNSVRISPNTRDNNYLSNRLSSSPSSIGNRRNISYTPPYSIHTPDPITSESSILNTYNNNIHPTSVSPRGESIITSSLQNPIVTRILNGRTVADLLESSNSLERRVNTILTGADETLARYRAYRTTETSENEIERTSQDSENDESASEEEVQNLTEPVNEQDTCTICIERIKNISCYPCGHLCMCKRCSKQFKGPGKACPICRGNIVDLVRIFR</sequence>
<dbReference type="SUPFAM" id="SSF57850">
    <property type="entry name" value="RING/U-box"/>
    <property type="match status" value="1"/>
</dbReference>
<feature type="compositionally biased region" description="Polar residues" evidence="6">
    <location>
        <begin position="459"/>
        <end position="472"/>
    </location>
</feature>
<feature type="region of interest" description="Disordered" evidence="6">
    <location>
        <begin position="584"/>
        <end position="615"/>
    </location>
</feature>
<evidence type="ECO:0000256" key="1">
    <source>
        <dbReference type="ARBA" id="ARBA00022723"/>
    </source>
</evidence>
<dbReference type="InterPro" id="IPR013083">
    <property type="entry name" value="Znf_RING/FYVE/PHD"/>
</dbReference>
<dbReference type="InterPro" id="IPR006573">
    <property type="entry name" value="NHR_dom"/>
</dbReference>
<feature type="region of interest" description="Disordered" evidence="6">
    <location>
        <begin position="209"/>
        <end position="234"/>
    </location>
</feature>
<dbReference type="InterPro" id="IPR001841">
    <property type="entry name" value="Znf_RING"/>
</dbReference>
<keyword evidence="2" id="KW-0677">Repeat</keyword>
<dbReference type="GO" id="GO:0008270">
    <property type="term" value="F:zinc ion binding"/>
    <property type="evidence" value="ECO:0007669"/>
    <property type="project" value="UniProtKB-KW"/>
</dbReference>
<accession>A0A090LNF8</accession>
<dbReference type="PANTHER" id="PTHR12429">
    <property type="entry name" value="NEURALIZED"/>
    <property type="match status" value="1"/>
</dbReference>